<dbReference type="Pfam" id="PF03762">
    <property type="entry name" value="VOMI"/>
    <property type="match status" value="1"/>
</dbReference>
<dbReference type="Proteomes" id="UP000663879">
    <property type="component" value="Unassembled WGS sequence"/>
</dbReference>
<protein>
    <recommendedName>
        <fullName evidence="1">Ricin B lectin domain-containing protein</fullName>
    </recommendedName>
</protein>
<keyword evidence="3" id="KW-1185">Reference proteome</keyword>
<dbReference type="AlphaFoldDB" id="A0A814S0I0"/>
<organism evidence="2 3">
    <name type="scientific">Brachionus calyciflorus</name>
    <dbReference type="NCBI Taxonomy" id="104777"/>
    <lineage>
        <taxon>Eukaryota</taxon>
        <taxon>Metazoa</taxon>
        <taxon>Spiralia</taxon>
        <taxon>Gnathifera</taxon>
        <taxon>Rotifera</taxon>
        <taxon>Eurotatoria</taxon>
        <taxon>Monogononta</taxon>
        <taxon>Pseudotrocha</taxon>
        <taxon>Ploima</taxon>
        <taxon>Brachionidae</taxon>
        <taxon>Brachionus</taxon>
    </lineage>
</organism>
<dbReference type="SUPFAM" id="SSF51092">
    <property type="entry name" value="Vitelline membrane outer protein-I (VMO-I)"/>
    <property type="match status" value="1"/>
</dbReference>
<dbReference type="InterPro" id="IPR035992">
    <property type="entry name" value="Ricin_B-like_lectins"/>
</dbReference>
<gene>
    <name evidence="2" type="ORF">OXX778_LOCUS22849</name>
</gene>
<sequence length="163" mass="18451">MYCEGGDAVWFDLFTSGTQIKVTTKYCPVGEAICGIRTQIEPMIAGDNTGLNNVDFYCCKSYFKLYNFATKLVLDSDINGRVFTFNATDSSNQRWELIKHDGKYFSLKNLQTGLVLDSNGIGQVYTLSYNGGDYQKWFKNDRNRIVNKATNRILESNSQGLDK</sequence>
<dbReference type="InterPro" id="IPR005515">
    <property type="entry name" value="VOMI"/>
</dbReference>
<reference evidence="2" key="1">
    <citation type="submission" date="2021-02" db="EMBL/GenBank/DDBJ databases">
        <authorList>
            <person name="Nowell W R."/>
        </authorList>
    </citation>
    <scope>NUCLEOTIDE SEQUENCE</scope>
    <source>
        <strain evidence="2">Ploen Becks lab</strain>
    </source>
</reference>
<dbReference type="Gene3D" id="2.100.10.20">
    <property type="entry name" value="Vitelline membrane outer layer protein I (VOMI)"/>
    <property type="match status" value="1"/>
</dbReference>
<dbReference type="PROSITE" id="PS50231">
    <property type="entry name" value="RICIN_B_LECTIN"/>
    <property type="match status" value="1"/>
</dbReference>
<evidence type="ECO:0000313" key="2">
    <source>
        <dbReference type="EMBL" id="CAF1139809.1"/>
    </source>
</evidence>
<accession>A0A814S0I0</accession>
<dbReference type="Pfam" id="PF14200">
    <property type="entry name" value="RicinB_lectin_2"/>
    <property type="match status" value="1"/>
</dbReference>
<dbReference type="InterPro" id="IPR036706">
    <property type="entry name" value="VOMI_sf"/>
</dbReference>
<dbReference type="Gene3D" id="2.80.10.50">
    <property type="match status" value="1"/>
</dbReference>
<comment type="caution">
    <text evidence="2">The sequence shown here is derived from an EMBL/GenBank/DDBJ whole genome shotgun (WGS) entry which is preliminary data.</text>
</comment>
<evidence type="ECO:0000259" key="1">
    <source>
        <dbReference type="Pfam" id="PF14200"/>
    </source>
</evidence>
<name>A0A814S0I0_9BILA</name>
<dbReference type="CDD" id="cd23415">
    <property type="entry name" value="beta-trefoil_Ricin_AH"/>
    <property type="match status" value="1"/>
</dbReference>
<dbReference type="EMBL" id="CAJNOC010010435">
    <property type="protein sequence ID" value="CAF1139809.1"/>
    <property type="molecule type" value="Genomic_DNA"/>
</dbReference>
<proteinExistence type="predicted"/>
<feature type="domain" description="Ricin B lectin" evidence="1">
    <location>
        <begin position="92"/>
        <end position="157"/>
    </location>
</feature>
<dbReference type="SUPFAM" id="SSF50370">
    <property type="entry name" value="Ricin B-like lectins"/>
    <property type="match status" value="1"/>
</dbReference>
<evidence type="ECO:0000313" key="3">
    <source>
        <dbReference type="Proteomes" id="UP000663879"/>
    </source>
</evidence>
<dbReference type="InterPro" id="IPR000772">
    <property type="entry name" value="Ricin_B_lectin"/>
</dbReference>
<dbReference type="OrthoDB" id="10047138at2759"/>